<sequence>MEPYAIFHTAQMRITCRANYPLNLRYTRVLKPAEPEEDELAGLVVRTEEIDPGQYRIEVEFPRTVNNNQESLSDFSGRFTFFNPLDKSNLQTEMIVKLSFIEEEATKVVLGK</sequence>
<proteinExistence type="predicted"/>
<dbReference type="Proteomes" id="UP000708208">
    <property type="component" value="Unassembled WGS sequence"/>
</dbReference>
<reference evidence="1" key="1">
    <citation type="submission" date="2021-06" db="EMBL/GenBank/DDBJ databases">
        <authorList>
            <person name="Hodson N. C."/>
            <person name="Mongue J. A."/>
            <person name="Jaron S. K."/>
        </authorList>
    </citation>
    <scope>NUCLEOTIDE SEQUENCE</scope>
</reference>
<dbReference type="AlphaFoldDB" id="A0A8J2JM42"/>
<gene>
    <name evidence="1" type="ORF">AFUS01_LOCUS11378</name>
</gene>
<comment type="caution">
    <text evidence="1">The sequence shown here is derived from an EMBL/GenBank/DDBJ whole genome shotgun (WGS) entry which is preliminary data.</text>
</comment>
<evidence type="ECO:0000313" key="1">
    <source>
        <dbReference type="EMBL" id="CAG7722219.1"/>
    </source>
</evidence>
<organism evidence="1 2">
    <name type="scientific">Allacma fusca</name>
    <dbReference type="NCBI Taxonomy" id="39272"/>
    <lineage>
        <taxon>Eukaryota</taxon>
        <taxon>Metazoa</taxon>
        <taxon>Ecdysozoa</taxon>
        <taxon>Arthropoda</taxon>
        <taxon>Hexapoda</taxon>
        <taxon>Collembola</taxon>
        <taxon>Symphypleona</taxon>
        <taxon>Sminthuridae</taxon>
        <taxon>Allacma</taxon>
    </lineage>
</organism>
<accession>A0A8J2JM42</accession>
<protein>
    <submittedName>
        <fullName evidence="1">Uncharacterized protein</fullName>
    </submittedName>
</protein>
<keyword evidence="2" id="KW-1185">Reference proteome</keyword>
<name>A0A8J2JM42_9HEXA</name>
<dbReference type="EMBL" id="CAJVCH010087333">
    <property type="protein sequence ID" value="CAG7722219.1"/>
    <property type="molecule type" value="Genomic_DNA"/>
</dbReference>
<evidence type="ECO:0000313" key="2">
    <source>
        <dbReference type="Proteomes" id="UP000708208"/>
    </source>
</evidence>